<feature type="compositionally biased region" description="Basic residues" evidence="1">
    <location>
        <begin position="209"/>
        <end position="220"/>
    </location>
</feature>
<proteinExistence type="predicted"/>
<feature type="compositionally biased region" description="Low complexity" evidence="1">
    <location>
        <begin position="74"/>
        <end position="86"/>
    </location>
</feature>
<feature type="compositionally biased region" description="Basic and acidic residues" evidence="1">
    <location>
        <begin position="224"/>
        <end position="255"/>
    </location>
</feature>
<name>A0AAD9D5Q6_9STRA</name>
<feature type="compositionally biased region" description="Basic and acidic residues" evidence="1">
    <location>
        <begin position="87"/>
        <end position="96"/>
    </location>
</feature>
<comment type="caution">
    <text evidence="2">The sequence shown here is derived from an EMBL/GenBank/DDBJ whole genome shotgun (WGS) entry which is preliminary data.</text>
</comment>
<sequence length="279" mass="30398">MKQLSSPKRSNRGVHGSGPSKQLSASTLQTLETQVTCSTHQSRSRTPSPHQQRQARGMDPGGLIVIPRRKLPDATAAVTKRSAKAAAGDKEVKRNELPTTQQQQQRQETALVVASAVVTPPSILTITDDKESSSDKHEKNNNSVHQVKEVALTLYKDSNKSGTSKSTSSTAVGNKRSSSRPRASGTTSRNDTGIDGNKHHRSNKDDRGRKNKSKLSKSRSSRGNAKESKDAGEDRKNKKSGKTKEQTDKKEDKQPATKKNYPKGRRVSNSIQSAVVGRR</sequence>
<feature type="compositionally biased region" description="Basic and acidic residues" evidence="1">
    <location>
        <begin position="127"/>
        <end position="140"/>
    </location>
</feature>
<evidence type="ECO:0000313" key="3">
    <source>
        <dbReference type="Proteomes" id="UP001224775"/>
    </source>
</evidence>
<feature type="compositionally biased region" description="Low complexity" evidence="1">
    <location>
        <begin position="160"/>
        <end position="170"/>
    </location>
</feature>
<dbReference type="AlphaFoldDB" id="A0AAD9D5Q6"/>
<feature type="compositionally biased region" description="Polar residues" evidence="1">
    <location>
        <begin position="171"/>
        <end position="191"/>
    </location>
</feature>
<evidence type="ECO:0000313" key="2">
    <source>
        <dbReference type="EMBL" id="KAK1735071.1"/>
    </source>
</evidence>
<accession>A0AAD9D5Q6</accession>
<feature type="compositionally biased region" description="Polar residues" evidence="1">
    <location>
        <begin position="19"/>
        <end position="54"/>
    </location>
</feature>
<reference evidence="2" key="1">
    <citation type="submission" date="2023-06" db="EMBL/GenBank/DDBJ databases">
        <title>Survivors Of The Sea: Transcriptome response of Skeletonema marinoi to long-term dormancy.</title>
        <authorList>
            <person name="Pinder M.I.M."/>
            <person name="Kourtchenko O."/>
            <person name="Robertson E.K."/>
            <person name="Larsson T."/>
            <person name="Maumus F."/>
            <person name="Osuna-Cruz C.M."/>
            <person name="Vancaester E."/>
            <person name="Stenow R."/>
            <person name="Vandepoele K."/>
            <person name="Ploug H."/>
            <person name="Bruchert V."/>
            <person name="Godhe A."/>
            <person name="Topel M."/>
        </authorList>
    </citation>
    <scope>NUCLEOTIDE SEQUENCE</scope>
    <source>
        <strain evidence="2">R05AC</strain>
    </source>
</reference>
<evidence type="ECO:0000256" key="1">
    <source>
        <dbReference type="SAM" id="MobiDB-lite"/>
    </source>
</evidence>
<protein>
    <submittedName>
        <fullName evidence="2">Uncharacterized protein</fullName>
    </submittedName>
</protein>
<organism evidence="2 3">
    <name type="scientific">Skeletonema marinoi</name>
    <dbReference type="NCBI Taxonomy" id="267567"/>
    <lineage>
        <taxon>Eukaryota</taxon>
        <taxon>Sar</taxon>
        <taxon>Stramenopiles</taxon>
        <taxon>Ochrophyta</taxon>
        <taxon>Bacillariophyta</taxon>
        <taxon>Coscinodiscophyceae</taxon>
        <taxon>Thalassiosirophycidae</taxon>
        <taxon>Thalassiosirales</taxon>
        <taxon>Skeletonemataceae</taxon>
        <taxon>Skeletonema</taxon>
        <taxon>Skeletonema marinoi-dohrnii complex</taxon>
    </lineage>
</organism>
<dbReference type="Proteomes" id="UP001224775">
    <property type="component" value="Unassembled WGS sequence"/>
</dbReference>
<keyword evidence="3" id="KW-1185">Reference proteome</keyword>
<feature type="region of interest" description="Disordered" evidence="1">
    <location>
        <begin position="1"/>
        <end position="279"/>
    </location>
</feature>
<dbReference type="EMBL" id="JATAAI010000035">
    <property type="protein sequence ID" value="KAK1735071.1"/>
    <property type="molecule type" value="Genomic_DNA"/>
</dbReference>
<gene>
    <name evidence="2" type="ORF">QTG54_014137</name>
</gene>